<dbReference type="SUPFAM" id="SSF54593">
    <property type="entry name" value="Glyoxalase/Bleomycin resistance protein/Dihydroxybiphenyl dioxygenase"/>
    <property type="match status" value="1"/>
</dbReference>
<dbReference type="Pfam" id="PF18029">
    <property type="entry name" value="Glyoxalase_6"/>
    <property type="match status" value="1"/>
</dbReference>
<protein>
    <submittedName>
        <fullName evidence="2">Unannotated protein</fullName>
    </submittedName>
</protein>
<dbReference type="AlphaFoldDB" id="A0A6J7GVB7"/>
<name>A0A6J7GVB7_9ZZZZ</name>
<accession>A0A6J7GVB7</accession>
<dbReference type="Gene3D" id="3.10.180.10">
    <property type="entry name" value="2,3-Dihydroxybiphenyl 1,2-Dioxygenase, domain 1"/>
    <property type="match status" value="1"/>
</dbReference>
<dbReference type="PANTHER" id="PTHR35908:SF1">
    <property type="entry name" value="CONSERVED PROTEIN"/>
    <property type="match status" value="1"/>
</dbReference>
<gene>
    <name evidence="2" type="ORF">UFOPK3609_00954</name>
</gene>
<proteinExistence type="predicted"/>
<evidence type="ECO:0000313" key="2">
    <source>
        <dbReference type="EMBL" id="CAB4912447.1"/>
    </source>
</evidence>
<evidence type="ECO:0000259" key="1">
    <source>
        <dbReference type="Pfam" id="PF18029"/>
    </source>
</evidence>
<organism evidence="2">
    <name type="scientific">freshwater metagenome</name>
    <dbReference type="NCBI Taxonomy" id="449393"/>
    <lineage>
        <taxon>unclassified sequences</taxon>
        <taxon>metagenomes</taxon>
        <taxon>ecological metagenomes</taxon>
    </lineage>
</organism>
<sequence length="141" mass="15533">MAHTFQVTVDCAAPHDLADWWAEALGWEREPSDEAFIRRMVDAGHAAESDTTHHRGALVWAVGAAIVHPEGSAPRMLFQRVAEPKTVKNRVHLDVRVGREQIEAEVTRLVALGARELHRGSQGPSTWVTLADPEGNELCIS</sequence>
<dbReference type="EMBL" id="CAFBMQ010000134">
    <property type="protein sequence ID" value="CAB4912447.1"/>
    <property type="molecule type" value="Genomic_DNA"/>
</dbReference>
<dbReference type="InterPro" id="IPR029068">
    <property type="entry name" value="Glyas_Bleomycin-R_OHBP_Dase"/>
</dbReference>
<dbReference type="PANTHER" id="PTHR35908">
    <property type="entry name" value="HYPOTHETICAL FUSION PROTEIN"/>
    <property type="match status" value="1"/>
</dbReference>
<reference evidence="2" key="1">
    <citation type="submission" date="2020-05" db="EMBL/GenBank/DDBJ databases">
        <authorList>
            <person name="Chiriac C."/>
            <person name="Salcher M."/>
            <person name="Ghai R."/>
            <person name="Kavagutti S V."/>
        </authorList>
    </citation>
    <scope>NUCLEOTIDE SEQUENCE</scope>
</reference>
<dbReference type="InterPro" id="IPR041581">
    <property type="entry name" value="Glyoxalase_6"/>
</dbReference>
<feature type="domain" description="Glyoxalase-like" evidence="1">
    <location>
        <begin position="6"/>
        <end position="140"/>
    </location>
</feature>